<sequence>MSYRPRSRSRSPEYRSRRYSPSRPLSPIRSEIPPPRRYDDDRSLPYPPRRSPPPPPRRYDSPREYDEYPPPPRRYEDEYPPRRYDAEHDKSRYDDRDDSRYDQERYIPPPRYQREYEERDRYDYGRSSGSGMAADREEIRPRRDYQGGRNDSQWERGRDVDELAAGDDYGHSEYHQSSKRGGGSKGPSEPARDIIFLGLDPELTEQDFSGYLRLEHNAVLESVKIVKDRFTGQSKCFGFAQFKDLDGAEEFIHINYPAVLMPALYSHSNPRKVKIDFSATQSSSTSHGNDGQSYQHQPQYVRPAHDGMKDIGTFGGGKRVLLLRGLDASTTANDLISRMSQEIARMMGKVGKEIAAESSIVRVILIVDRNVRSSWGYAFVELATAELAAALLPFLLAPQHQPNGFVINYVPIAPSFANPEAFLPTPAGPLGGEFILRPSRNGGIASDTIDQPEGKWCAYWHQAGGAVETVARGAPDFDEDGLVQLTPNHRSFLGTLAGVPPQAKLPPSADTAHGSMEPINISGGVQPIKISGLGKGKKKDEMAGMIPITGKNLLKEDEEEHMVDKDSVLLSRSKGVYIIPPKSSSRKIAKNINKWNTKQSELAAPEPILVDANAPPKGISDVNSTLGVKRSFGEASSPSPGPSKSPQTSITPSDDFDFTDFSSLATSGKVACLLCQRQFKTEEVLKKHVAQSDLHKTNLADNDVREAGIKRKTAISSSSASGEGSSDAPKYRDRAAERREAFNQPSVPLPEESPSWQAEQAKKRKFAEGPSSTASTNVSTNQVQLPPVVEPGKDESNVGNQLLAKMGWKSGTGLGKDKEGRIDPILVQQFENRAGLGASKGVEAGKYSGPGGFQQRAKDMAQERYYNSQSGGNGN</sequence>
<dbReference type="EMBL" id="KI894009">
    <property type="protein sequence ID" value="OCF51166.1"/>
    <property type="molecule type" value="Genomic_DNA"/>
</dbReference>
<dbReference type="STRING" id="1296096.A0A1B9I6K6"/>
<feature type="region of interest" description="Disordered" evidence="5">
    <location>
        <begin position="1"/>
        <end position="192"/>
    </location>
</feature>
<gene>
    <name evidence="8" type="ORF">I206_03232</name>
    <name evidence="9" type="ORF">I206_102882</name>
</gene>
<protein>
    <recommendedName>
        <fullName evidence="11">RNA-binding protein</fullName>
    </recommendedName>
</protein>
<comment type="subcellular location">
    <subcellularLocation>
        <location evidence="1">Nucleus</location>
    </subcellularLocation>
</comment>
<feature type="region of interest" description="Disordered" evidence="5">
    <location>
        <begin position="630"/>
        <end position="654"/>
    </location>
</feature>
<dbReference type="InterPro" id="IPR000504">
    <property type="entry name" value="RRM_dom"/>
</dbReference>
<evidence type="ECO:0008006" key="11">
    <source>
        <dbReference type="Google" id="ProtNLM"/>
    </source>
</evidence>
<feature type="compositionally biased region" description="Low complexity" evidence="5">
    <location>
        <begin position="636"/>
        <end position="654"/>
    </location>
</feature>
<feature type="compositionally biased region" description="Polar residues" evidence="5">
    <location>
        <begin position="770"/>
        <end position="784"/>
    </location>
</feature>
<dbReference type="InterPro" id="IPR012677">
    <property type="entry name" value="Nucleotide-bd_a/b_plait_sf"/>
</dbReference>
<dbReference type="PROSITE" id="PS50102">
    <property type="entry name" value="RRM"/>
    <property type="match status" value="1"/>
</dbReference>
<dbReference type="InterPro" id="IPR000467">
    <property type="entry name" value="G_patch_dom"/>
</dbReference>
<keyword evidence="2 4" id="KW-0694">RNA-binding</keyword>
<feature type="compositionally biased region" description="Basic and acidic residues" evidence="5">
    <location>
        <begin position="134"/>
        <end position="161"/>
    </location>
</feature>
<dbReference type="GO" id="GO:0003723">
    <property type="term" value="F:RNA binding"/>
    <property type="evidence" value="ECO:0007669"/>
    <property type="project" value="UniProtKB-UniRule"/>
</dbReference>
<feature type="compositionally biased region" description="Basic and acidic residues" evidence="5">
    <location>
        <begin position="73"/>
        <end position="105"/>
    </location>
</feature>
<feature type="compositionally biased region" description="Pro residues" evidence="5">
    <location>
        <begin position="45"/>
        <end position="56"/>
    </location>
</feature>
<dbReference type="Gene3D" id="3.30.70.330">
    <property type="match status" value="2"/>
</dbReference>
<dbReference type="EMBL" id="CP144521">
    <property type="protein sequence ID" value="WWC68946.1"/>
    <property type="molecule type" value="Genomic_DNA"/>
</dbReference>
<feature type="compositionally biased region" description="Basic and acidic residues" evidence="5">
    <location>
        <begin position="34"/>
        <end position="43"/>
    </location>
</feature>
<evidence type="ECO:0000256" key="3">
    <source>
        <dbReference type="ARBA" id="ARBA00023242"/>
    </source>
</evidence>
<reference evidence="8" key="1">
    <citation type="submission" date="2013-07" db="EMBL/GenBank/DDBJ databases">
        <title>The Genome Sequence of Cryptococcus pinus CBS10737.</title>
        <authorList>
            <consortium name="The Broad Institute Genome Sequencing Platform"/>
            <person name="Cuomo C."/>
            <person name="Litvintseva A."/>
            <person name="Chen Y."/>
            <person name="Heitman J."/>
            <person name="Sun S."/>
            <person name="Springer D."/>
            <person name="Dromer F."/>
            <person name="Young S.K."/>
            <person name="Zeng Q."/>
            <person name="Gargeya S."/>
            <person name="Fitzgerald M."/>
            <person name="Abouelleil A."/>
            <person name="Alvarado L."/>
            <person name="Berlin A.M."/>
            <person name="Chapman S.B."/>
            <person name="Dewar J."/>
            <person name="Goldberg J."/>
            <person name="Griggs A."/>
            <person name="Gujja S."/>
            <person name="Hansen M."/>
            <person name="Howarth C."/>
            <person name="Imamovic A."/>
            <person name="Larimer J."/>
            <person name="McCowan C."/>
            <person name="Murphy C."/>
            <person name="Pearson M."/>
            <person name="Priest M."/>
            <person name="Roberts A."/>
            <person name="Saif S."/>
            <person name="Shea T."/>
            <person name="Sykes S."/>
            <person name="Wortman J."/>
            <person name="Nusbaum C."/>
            <person name="Birren B."/>
        </authorList>
    </citation>
    <scope>NUCLEOTIDE SEQUENCE [LARGE SCALE GENOMIC DNA]</scope>
    <source>
        <strain evidence="8">CBS 10737</strain>
    </source>
</reference>
<evidence type="ECO:0000256" key="4">
    <source>
        <dbReference type="PROSITE-ProRule" id="PRU00176"/>
    </source>
</evidence>
<evidence type="ECO:0000313" key="9">
    <source>
        <dbReference type="EMBL" id="WWC68946.1"/>
    </source>
</evidence>
<dbReference type="SMART" id="SM00443">
    <property type="entry name" value="G_patch"/>
    <property type="match status" value="1"/>
</dbReference>
<evidence type="ECO:0000256" key="1">
    <source>
        <dbReference type="ARBA" id="ARBA00004123"/>
    </source>
</evidence>
<keyword evidence="10" id="KW-1185">Reference proteome</keyword>
<dbReference type="PROSITE" id="PS50174">
    <property type="entry name" value="G_PATCH"/>
    <property type="match status" value="1"/>
</dbReference>
<keyword evidence="3" id="KW-0539">Nucleus</keyword>
<evidence type="ECO:0000256" key="2">
    <source>
        <dbReference type="ARBA" id="ARBA00022884"/>
    </source>
</evidence>
<accession>A0A1B9I6K6</accession>
<feature type="region of interest" description="Disordered" evidence="5">
    <location>
        <begin position="278"/>
        <end position="297"/>
    </location>
</feature>
<dbReference type="InterPro" id="IPR035979">
    <property type="entry name" value="RBD_domain_sf"/>
</dbReference>
<dbReference type="RefSeq" id="XP_019012385.1">
    <property type="nucleotide sequence ID" value="XM_019154982.1"/>
</dbReference>
<feature type="compositionally biased region" description="Low complexity" evidence="5">
    <location>
        <begin position="716"/>
        <end position="726"/>
    </location>
</feature>
<feature type="domain" description="RRM" evidence="6">
    <location>
        <begin position="192"/>
        <end position="280"/>
    </location>
</feature>
<evidence type="ECO:0000313" key="10">
    <source>
        <dbReference type="Proteomes" id="UP000094020"/>
    </source>
</evidence>
<reference evidence="9" key="4">
    <citation type="submission" date="2024-02" db="EMBL/GenBank/DDBJ databases">
        <title>Comparative genomics of Cryptococcus and Kwoniella reveals pathogenesis evolution and contrasting modes of karyotype evolution via chromosome fusion or intercentromeric recombination.</title>
        <authorList>
            <person name="Coelho M.A."/>
            <person name="David-Palma M."/>
            <person name="Shea T."/>
            <person name="Bowers K."/>
            <person name="McGinley-Smith S."/>
            <person name="Mohammad A.W."/>
            <person name="Gnirke A."/>
            <person name="Yurkov A.M."/>
            <person name="Nowrousian M."/>
            <person name="Sun S."/>
            <person name="Cuomo C.A."/>
            <person name="Heitman J."/>
        </authorList>
    </citation>
    <scope>NUCLEOTIDE SEQUENCE</scope>
    <source>
        <strain evidence="9">CBS 10737</strain>
    </source>
</reference>
<proteinExistence type="predicted"/>
<dbReference type="Proteomes" id="UP000094020">
    <property type="component" value="Chromosome 3"/>
</dbReference>
<feature type="compositionally biased region" description="Basic and acidic residues" evidence="5">
    <location>
        <begin position="729"/>
        <end position="741"/>
    </location>
</feature>
<dbReference type="GO" id="GO:0000398">
    <property type="term" value="P:mRNA splicing, via spliceosome"/>
    <property type="evidence" value="ECO:0007669"/>
    <property type="project" value="TreeGrafter"/>
</dbReference>
<dbReference type="OrthoDB" id="29523at2759"/>
<dbReference type="SUPFAM" id="SSF54928">
    <property type="entry name" value="RNA-binding domain, RBD"/>
    <property type="match status" value="1"/>
</dbReference>
<organism evidence="8">
    <name type="scientific">Kwoniella pini CBS 10737</name>
    <dbReference type="NCBI Taxonomy" id="1296096"/>
    <lineage>
        <taxon>Eukaryota</taxon>
        <taxon>Fungi</taxon>
        <taxon>Dikarya</taxon>
        <taxon>Basidiomycota</taxon>
        <taxon>Agaricomycotina</taxon>
        <taxon>Tremellomycetes</taxon>
        <taxon>Tremellales</taxon>
        <taxon>Cryptococcaceae</taxon>
        <taxon>Kwoniella</taxon>
    </lineage>
</organism>
<dbReference type="AlphaFoldDB" id="A0A1B9I6K6"/>
<feature type="region of interest" description="Disordered" evidence="5">
    <location>
        <begin position="710"/>
        <end position="797"/>
    </location>
</feature>
<dbReference type="Pfam" id="PF00076">
    <property type="entry name" value="RRM_1"/>
    <property type="match status" value="1"/>
</dbReference>
<feature type="compositionally biased region" description="Low complexity" evidence="5">
    <location>
        <begin position="19"/>
        <end position="31"/>
    </location>
</feature>
<dbReference type="Pfam" id="PF01585">
    <property type="entry name" value="G-patch"/>
    <property type="match status" value="1"/>
</dbReference>
<reference evidence="8" key="3">
    <citation type="submission" date="2016-07" db="EMBL/GenBank/DDBJ databases">
        <title>Evolution of pathogenesis and genome organization in the Tremellales.</title>
        <authorList>
            <person name="Cuomo C."/>
            <person name="Litvintseva A."/>
            <person name="Heitman J."/>
            <person name="Chen Y."/>
            <person name="Sun S."/>
            <person name="Springer D."/>
            <person name="Dromer F."/>
            <person name="Young S."/>
            <person name="Zeng Q."/>
            <person name="Chapman S."/>
            <person name="Gujja S."/>
            <person name="Saif S."/>
            <person name="Birren B."/>
        </authorList>
    </citation>
    <scope>NUCLEOTIDE SEQUENCE</scope>
    <source>
        <strain evidence="8">CBS 10737</strain>
    </source>
</reference>
<feature type="compositionally biased region" description="Basic and acidic residues" evidence="5">
    <location>
        <begin position="57"/>
        <end position="66"/>
    </location>
</feature>
<name>A0A1B9I6K6_9TREE</name>
<dbReference type="PANTHER" id="PTHR13948:SF3">
    <property type="entry name" value="FI21118P1"/>
    <property type="match status" value="1"/>
</dbReference>
<evidence type="ECO:0000259" key="7">
    <source>
        <dbReference type="PROSITE" id="PS50174"/>
    </source>
</evidence>
<evidence type="ECO:0000256" key="5">
    <source>
        <dbReference type="SAM" id="MobiDB-lite"/>
    </source>
</evidence>
<dbReference type="GO" id="GO:0005634">
    <property type="term" value="C:nucleus"/>
    <property type="evidence" value="ECO:0007669"/>
    <property type="project" value="UniProtKB-SubCell"/>
</dbReference>
<feature type="compositionally biased region" description="Basic and acidic residues" evidence="5">
    <location>
        <begin position="112"/>
        <end position="124"/>
    </location>
</feature>
<feature type="domain" description="G-patch" evidence="7">
    <location>
        <begin position="795"/>
        <end position="841"/>
    </location>
</feature>
<dbReference type="PANTHER" id="PTHR13948">
    <property type="entry name" value="RNA-BINDING PROTEIN"/>
    <property type="match status" value="1"/>
</dbReference>
<evidence type="ECO:0000259" key="6">
    <source>
        <dbReference type="PROSITE" id="PS50102"/>
    </source>
</evidence>
<reference evidence="9" key="2">
    <citation type="submission" date="2013-07" db="EMBL/GenBank/DDBJ databases">
        <authorList>
            <consortium name="The Broad Institute Genome Sequencing Platform"/>
            <person name="Cuomo C."/>
            <person name="Litvintseva A."/>
            <person name="Chen Y."/>
            <person name="Heitman J."/>
            <person name="Sun S."/>
            <person name="Springer D."/>
            <person name="Dromer F."/>
            <person name="Young S.K."/>
            <person name="Zeng Q."/>
            <person name="Gargeya S."/>
            <person name="Fitzgerald M."/>
            <person name="Abouelleil A."/>
            <person name="Alvarado L."/>
            <person name="Berlin A.M."/>
            <person name="Chapman S.B."/>
            <person name="Dewar J."/>
            <person name="Goldberg J."/>
            <person name="Griggs A."/>
            <person name="Gujja S."/>
            <person name="Hansen M."/>
            <person name="Howarth C."/>
            <person name="Imamovic A."/>
            <person name="Larimer J."/>
            <person name="McCowan C."/>
            <person name="Murphy C."/>
            <person name="Pearson M."/>
            <person name="Priest M."/>
            <person name="Roberts A."/>
            <person name="Saif S."/>
            <person name="Shea T."/>
            <person name="Sykes S."/>
            <person name="Wortman J."/>
            <person name="Nusbaum C."/>
            <person name="Birren B."/>
        </authorList>
    </citation>
    <scope>NUCLEOTIDE SEQUENCE</scope>
    <source>
        <strain evidence="9">CBS 10737</strain>
    </source>
</reference>
<evidence type="ECO:0000313" key="8">
    <source>
        <dbReference type="EMBL" id="OCF51166.1"/>
    </source>
</evidence>
<dbReference type="KEGG" id="kpin:30171601"/>
<dbReference type="GeneID" id="30171601"/>